<dbReference type="AlphaFoldDB" id="A0A402AL53"/>
<reference evidence="3" key="1">
    <citation type="submission" date="2018-12" db="EMBL/GenBank/DDBJ databases">
        <title>Tengunoibacter tsumagoiensis gen. nov., sp. nov., Dictyobacter kobayashii sp. nov., D. alpinus sp. nov., and D. joshuensis sp. nov. and description of Dictyobacteraceae fam. nov. within the order Ktedonobacterales isolated from Tengu-no-mugimeshi.</title>
        <authorList>
            <person name="Wang C.M."/>
            <person name="Zheng Y."/>
            <person name="Sakai Y."/>
            <person name="Toyoda A."/>
            <person name="Minakuchi Y."/>
            <person name="Abe K."/>
            <person name="Yokota A."/>
            <person name="Yabe S."/>
        </authorList>
    </citation>
    <scope>NUCLEOTIDE SEQUENCE [LARGE SCALE GENOMIC DNA]</scope>
    <source>
        <strain evidence="3">Uno11</strain>
    </source>
</reference>
<evidence type="ECO:0000256" key="1">
    <source>
        <dbReference type="SAM" id="MobiDB-lite"/>
    </source>
</evidence>
<evidence type="ECO:0000313" key="2">
    <source>
        <dbReference type="EMBL" id="GCE19856.1"/>
    </source>
</evidence>
<dbReference type="EMBL" id="BIFS01000001">
    <property type="protein sequence ID" value="GCE19856.1"/>
    <property type="molecule type" value="Genomic_DNA"/>
</dbReference>
<comment type="caution">
    <text evidence="2">The sequence shown here is derived from an EMBL/GenBank/DDBJ whole genome shotgun (WGS) entry which is preliminary data.</text>
</comment>
<protein>
    <submittedName>
        <fullName evidence="2">Uncharacterized protein</fullName>
    </submittedName>
</protein>
<evidence type="ECO:0000313" key="3">
    <source>
        <dbReference type="Proteomes" id="UP000287188"/>
    </source>
</evidence>
<keyword evidence="3" id="KW-1185">Reference proteome</keyword>
<feature type="compositionally biased region" description="Low complexity" evidence="1">
    <location>
        <begin position="1"/>
        <end position="10"/>
    </location>
</feature>
<sequence length="71" mass="7540">MVVVLPPAAAGREEGMGGGTAPGPPVKGLAAPCIPAPRLRMRKREAETQSRGWPPLASPLLSFFYISKEIR</sequence>
<proteinExistence type="predicted"/>
<gene>
    <name evidence="2" type="ORF">KDK_36560</name>
</gene>
<dbReference type="Proteomes" id="UP000287188">
    <property type="component" value="Unassembled WGS sequence"/>
</dbReference>
<organism evidence="2 3">
    <name type="scientific">Dictyobacter kobayashii</name>
    <dbReference type="NCBI Taxonomy" id="2014872"/>
    <lineage>
        <taxon>Bacteria</taxon>
        <taxon>Bacillati</taxon>
        <taxon>Chloroflexota</taxon>
        <taxon>Ktedonobacteria</taxon>
        <taxon>Ktedonobacterales</taxon>
        <taxon>Dictyobacteraceae</taxon>
        <taxon>Dictyobacter</taxon>
    </lineage>
</organism>
<name>A0A402AL53_9CHLR</name>
<feature type="region of interest" description="Disordered" evidence="1">
    <location>
        <begin position="1"/>
        <end position="32"/>
    </location>
</feature>
<accession>A0A402AL53</accession>